<accession>A0A6G1JUY3</accession>
<sequence length="63" mass="7096">MPTNAELCALQTRSIHRLDNPTFINDSCKKSPFYRGIAAHLSRARINHLHGMFLGTTLTSQEI</sequence>
<name>A0A6G1JUY3_9PLEO</name>
<evidence type="ECO:0000313" key="1">
    <source>
        <dbReference type="EMBL" id="KAF2704092.1"/>
    </source>
</evidence>
<dbReference type="EMBL" id="MU005784">
    <property type="protein sequence ID" value="KAF2704092.1"/>
    <property type="molecule type" value="Genomic_DNA"/>
</dbReference>
<dbReference type="Proteomes" id="UP000799428">
    <property type="component" value="Unassembled WGS sequence"/>
</dbReference>
<organism evidence="1 2">
    <name type="scientific">Pleomassaria siparia CBS 279.74</name>
    <dbReference type="NCBI Taxonomy" id="1314801"/>
    <lineage>
        <taxon>Eukaryota</taxon>
        <taxon>Fungi</taxon>
        <taxon>Dikarya</taxon>
        <taxon>Ascomycota</taxon>
        <taxon>Pezizomycotina</taxon>
        <taxon>Dothideomycetes</taxon>
        <taxon>Pleosporomycetidae</taxon>
        <taxon>Pleosporales</taxon>
        <taxon>Pleomassariaceae</taxon>
        <taxon>Pleomassaria</taxon>
    </lineage>
</organism>
<protein>
    <submittedName>
        <fullName evidence="1">Uncharacterized protein</fullName>
    </submittedName>
</protein>
<gene>
    <name evidence="1" type="ORF">K504DRAFT_463166</name>
</gene>
<proteinExistence type="predicted"/>
<keyword evidence="2" id="KW-1185">Reference proteome</keyword>
<dbReference type="AlphaFoldDB" id="A0A6G1JUY3"/>
<evidence type="ECO:0000313" key="2">
    <source>
        <dbReference type="Proteomes" id="UP000799428"/>
    </source>
</evidence>
<reference evidence="1" key="1">
    <citation type="journal article" date="2020" name="Stud. Mycol.">
        <title>101 Dothideomycetes genomes: a test case for predicting lifestyles and emergence of pathogens.</title>
        <authorList>
            <person name="Haridas S."/>
            <person name="Albert R."/>
            <person name="Binder M."/>
            <person name="Bloem J."/>
            <person name="Labutti K."/>
            <person name="Salamov A."/>
            <person name="Andreopoulos B."/>
            <person name="Baker S."/>
            <person name="Barry K."/>
            <person name="Bills G."/>
            <person name="Bluhm B."/>
            <person name="Cannon C."/>
            <person name="Castanera R."/>
            <person name="Culley D."/>
            <person name="Daum C."/>
            <person name="Ezra D."/>
            <person name="Gonzalez J."/>
            <person name="Henrissat B."/>
            <person name="Kuo A."/>
            <person name="Liang C."/>
            <person name="Lipzen A."/>
            <person name="Lutzoni F."/>
            <person name="Magnuson J."/>
            <person name="Mondo S."/>
            <person name="Nolan M."/>
            <person name="Ohm R."/>
            <person name="Pangilinan J."/>
            <person name="Park H.-J."/>
            <person name="Ramirez L."/>
            <person name="Alfaro M."/>
            <person name="Sun H."/>
            <person name="Tritt A."/>
            <person name="Yoshinaga Y."/>
            <person name="Zwiers L.-H."/>
            <person name="Turgeon B."/>
            <person name="Goodwin S."/>
            <person name="Spatafora J."/>
            <person name="Crous P."/>
            <person name="Grigoriev I."/>
        </authorList>
    </citation>
    <scope>NUCLEOTIDE SEQUENCE</scope>
    <source>
        <strain evidence="1">CBS 279.74</strain>
    </source>
</reference>